<dbReference type="EMBL" id="CAACYE010000005">
    <property type="protein sequence ID" value="VFA81512.1"/>
    <property type="molecule type" value="Genomic_DNA"/>
</dbReference>
<accession>A0A449H9L5</accession>
<name>A0A449H9L5_NOCFR</name>
<feature type="transmembrane region" description="Helical" evidence="1">
    <location>
        <begin position="21"/>
        <end position="38"/>
    </location>
</feature>
<dbReference type="AlphaFoldDB" id="A0A449H9L5"/>
<keyword evidence="1" id="KW-1133">Transmembrane helix</keyword>
<feature type="transmembrane region" description="Helical" evidence="1">
    <location>
        <begin position="81"/>
        <end position="103"/>
    </location>
</feature>
<organism evidence="3">
    <name type="scientific">Nocardia farcinica</name>
    <dbReference type="NCBI Taxonomy" id="37329"/>
    <lineage>
        <taxon>Bacteria</taxon>
        <taxon>Bacillati</taxon>
        <taxon>Actinomycetota</taxon>
        <taxon>Actinomycetes</taxon>
        <taxon>Mycobacteriales</taxon>
        <taxon>Nocardiaceae</taxon>
        <taxon>Nocardia</taxon>
    </lineage>
</organism>
<protein>
    <submittedName>
        <fullName evidence="3">Uncharacterized protein</fullName>
    </submittedName>
</protein>
<gene>
    <name evidence="2" type="ORF">NCTC1935_00141</name>
    <name evidence="3" type="ORF">NCTC1935_00201</name>
</gene>
<keyword evidence="1" id="KW-0472">Membrane</keyword>
<reference evidence="3" key="1">
    <citation type="submission" date="2019-02" db="EMBL/GenBank/DDBJ databases">
        <authorList>
            <consortium name="Pathogen Informatics"/>
        </authorList>
    </citation>
    <scope>NUCLEOTIDE SEQUENCE</scope>
    <source>
        <strain evidence="3">3012STDY6733949</strain>
    </source>
</reference>
<evidence type="ECO:0000313" key="2">
    <source>
        <dbReference type="EMBL" id="VFA81512.1"/>
    </source>
</evidence>
<dbReference type="EMBL" id="CAACYE010000005">
    <property type="protein sequence ID" value="VFA81632.1"/>
    <property type="molecule type" value="Genomic_DNA"/>
</dbReference>
<proteinExistence type="predicted"/>
<sequence>MRRIRRWVDAETVRLPQAIVYCAYIVAGVQSLALGAPPNAVAQAMGHEVALMWTALIIACPTLTLVGLWQRRRAFSLWLQLAGDSGVTFASAAYVVAVLQATWSERATFAAWSVAALAICGALITWRDTRRIRQVSKRIQAFEEGCARE</sequence>
<feature type="transmembrane region" description="Helical" evidence="1">
    <location>
        <begin position="109"/>
        <end position="126"/>
    </location>
</feature>
<evidence type="ECO:0000313" key="3">
    <source>
        <dbReference type="EMBL" id="VFA81632.1"/>
    </source>
</evidence>
<keyword evidence="1" id="KW-0812">Transmembrane</keyword>
<feature type="transmembrane region" description="Helical" evidence="1">
    <location>
        <begin position="50"/>
        <end position="69"/>
    </location>
</feature>
<evidence type="ECO:0000256" key="1">
    <source>
        <dbReference type="SAM" id="Phobius"/>
    </source>
</evidence>